<proteinExistence type="predicted"/>
<dbReference type="SUPFAM" id="SSF52047">
    <property type="entry name" value="RNI-like"/>
    <property type="match status" value="1"/>
</dbReference>
<dbReference type="PANTHER" id="PTHR38926:SF5">
    <property type="entry name" value="F-BOX AND LEUCINE-RICH REPEAT PROTEIN 6"/>
    <property type="match status" value="1"/>
</dbReference>
<feature type="region of interest" description="Disordered" evidence="1">
    <location>
        <begin position="1"/>
        <end position="31"/>
    </location>
</feature>
<organism evidence="2 3">
    <name type="scientific">Moniliophthora roreri</name>
    <name type="common">Frosty pod rot fungus</name>
    <name type="synonym">Monilia roreri</name>
    <dbReference type="NCBI Taxonomy" id="221103"/>
    <lineage>
        <taxon>Eukaryota</taxon>
        <taxon>Fungi</taxon>
        <taxon>Dikarya</taxon>
        <taxon>Basidiomycota</taxon>
        <taxon>Agaricomycotina</taxon>
        <taxon>Agaricomycetes</taxon>
        <taxon>Agaricomycetidae</taxon>
        <taxon>Agaricales</taxon>
        <taxon>Marasmiineae</taxon>
        <taxon>Marasmiaceae</taxon>
        <taxon>Moniliophthora</taxon>
    </lineage>
</organism>
<comment type="caution">
    <text evidence="2">The sequence shown here is derived from an EMBL/GenBank/DDBJ whole genome shotgun (WGS) entry which is preliminary data.</text>
</comment>
<name>A0A0W0G104_MONRR</name>
<sequence length="560" mass="63219">MPSYPPSSPVYAGSPSFSRRPSTLRSSSSLHDSRRAANVSITRLREAIHHIDSKMATLMSEKHILESHLEQAVRLQSPVLRLPSELLGSIFVISVLGMGDDNPVMVGTLMLVCRYWADVVLDTPILFSKISVSPHDSIERARRKLARSKSCPLDISINFGPRMEYTNRVTEQVVHAMDLIRPALWRTRSFSLCVPNRPQAHAALSQCQEEAPLLESLTIQVYHSMQDDHYSSPLLPLFKGHTPRLRSCSLTSFNFGWDLRLVSRLRVLKLGGYFNGFAPSSNTLLGILRQCPDLEELVLRNMSDVDSDPCYPISRPRASEDFDPPAVTKTIRLPRLSKISFYYSGLVFTRSIMSQLALPNLESLEMCYLENVTHILQLLYEQALTRLPLKHLRIESGVFSEIQFVRLLRRLPSLISLELVDMEDVSPSTLRALASPQPWVCPRLETMVLDGCTNIDWDSLRGLVESRLPAHSYSNYQNPEPFRSGNASASASAAARYQRTIVRSSSQIVLRGQQVQRIRSVDITRCTQISKEMVQWLRMYVPQVKCEPAKGVWGEALMSI</sequence>
<evidence type="ECO:0000313" key="2">
    <source>
        <dbReference type="EMBL" id="KTB42251.1"/>
    </source>
</evidence>
<dbReference type="AlphaFoldDB" id="A0A0W0G104"/>
<accession>A0A0W0G104</accession>
<feature type="compositionally biased region" description="Low complexity" evidence="1">
    <location>
        <begin position="14"/>
        <end position="30"/>
    </location>
</feature>
<dbReference type="PANTHER" id="PTHR38926">
    <property type="entry name" value="F-BOX DOMAIN CONTAINING PROTEIN, EXPRESSED"/>
    <property type="match status" value="1"/>
</dbReference>
<dbReference type="Gene3D" id="3.80.10.10">
    <property type="entry name" value="Ribonuclease Inhibitor"/>
    <property type="match status" value="1"/>
</dbReference>
<dbReference type="EMBL" id="LATX01001365">
    <property type="protein sequence ID" value="KTB42251.1"/>
    <property type="molecule type" value="Genomic_DNA"/>
</dbReference>
<dbReference type="eggNOG" id="ENOG502SIX5">
    <property type="taxonomic scope" value="Eukaryota"/>
</dbReference>
<dbReference type="InterPro" id="IPR032675">
    <property type="entry name" value="LRR_dom_sf"/>
</dbReference>
<evidence type="ECO:0000313" key="3">
    <source>
        <dbReference type="Proteomes" id="UP000054988"/>
    </source>
</evidence>
<reference evidence="2 3" key="1">
    <citation type="submission" date="2015-12" db="EMBL/GenBank/DDBJ databases">
        <title>Draft genome sequence of Moniliophthora roreri, the causal agent of frosty pod rot of cacao.</title>
        <authorList>
            <person name="Aime M.C."/>
            <person name="Diaz-Valderrama J.R."/>
            <person name="Kijpornyongpan T."/>
            <person name="Phillips-Mora W."/>
        </authorList>
    </citation>
    <scope>NUCLEOTIDE SEQUENCE [LARGE SCALE GENOMIC DNA]</scope>
    <source>
        <strain evidence="2 3">MCA 2952</strain>
    </source>
</reference>
<protein>
    <submittedName>
        <fullName evidence="2">Uncharacterized protein</fullName>
    </submittedName>
</protein>
<dbReference type="Proteomes" id="UP000054988">
    <property type="component" value="Unassembled WGS sequence"/>
</dbReference>
<evidence type="ECO:0000256" key="1">
    <source>
        <dbReference type="SAM" id="MobiDB-lite"/>
    </source>
</evidence>
<gene>
    <name evidence="2" type="ORF">WG66_5197</name>
</gene>